<dbReference type="GO" id="GO:0005886">
    <property type="term" value="C:plasma membrane"/>
    <property type="evidence" value="ECO:0007669"/>
    <property type="project" value="UniProtKB-SubCell"/>
</dbReference>
<reference evidence="13" key="1">
    <citation type="submission" date="2020-10" db="EMBL/GenBank/DDBJ databases">
        <authorList>
            <person name="Gilroy R."/>
        </authorList>
    </citation>
    <scope>NUCLEOTIDE SEQUENCE</scope>
    <source>
        <strain evidence="13">ChiBcec6-7307</strain>
    </source>
</reference>
<evidence type="ECO:0000256" key="3">
    <source>
        <dbReference type="ARBA" id="ARBA00022448"/>
    </source>
</evidence>
<proteinExistence type="inferred from homology"/>
<comment type="caution">
    <text evidence="13">The sequence shown here is derived from an EMBL/GenBank/DDBJ whole genome shotgun (WGS) entry which is preliminary data.</text>
</comment>
<evidence type="ECO:0000256" key="9">
    <source>
        <dbReference type="ARBA" id="ARBA00023136"/>
    </source>
</evidence>
<evidence type="ECO:0000313" key="13">
    <source>
        <dbReference type="EMBL" id="HIV23524.1"/>
    </source>
</evidence>
<dbReference type="GO" id="GO:0015095">
    <property type="term" value="F:magnesium ion transmembrane transporter activity"/>
    <property type="evidence" value="ECO:0007669"/>
    <property type="project" value="TreeGrafter"/>
</dbReference>
<evidence type="ECO:0000256" key="1">
    <source>
        <dbReference type="ARBA" id="ARBA00004651"/>
    </source>
</evidence>
<evidence type="ECO:0000256" key="8">
    <source>
        <dbReference type="ARBA" id="ARBA00023065"/>
    </source>
</evidence>
<dbReference type="GO" id="GO:0015087">
    <property type="term" value="F:cobalt ion transmembrane transporter activity"/>
    <property type="evidence" value="ECO:0007669"/>
    <property type="project" value="TreeGrafter"/>
</dbReference>
<sequence>MISEESRAAGQEKEKKMFAPILTDSVHVEEVLKENGIIYEGDTQLHTIGFCKVEAQQECIAGTFCIPKLLDVLGSRYRIMFFITKDKLVLVDDDDFSRRLLNRIGRRKNDQFATKEKFFYNFMAEFMNRDFEFLTQFEKRLMRLEEDVHRENYEETYAQIQMIRRELLTLRGYYDEISDVGKALEENENGYFPKKQLKYFGTIADRADRLRNKASHLLEYAQQVKDAYQAQIDARQNSNMQFLTLISTIFFPLTLITGWYGMNFRNMPELESGYPGVIVLSLIVIGVCIATVYKGNIIKINNGLPILRRDTAQTRLRAVFL</sequence>
<protein>
    <submittedName>
        <fullName evidence="13">Cobalt transporter</fullName>
    </submittedName>
</protein>
<gene>
    <name evidence="13" type="ORF">IAC80_06250</name>
</gene>
<comment type="catalytic activity">
    <reaction evidence="10">
        <text>Mg(2+)(in) = Mg(2+)(out)</text>
        <dbReference type="Rhea" id="RHEA:29827"/>
        <dbReference type="ChEBI" id="CHEBI:18420"/>
    </reaction>
</comment>
<organism evidence="13 14">
    <name type="scientific">Candidatus Merdiplasma excrementigallinarum</name>
    <dbReference type="NCBI Taxonomy" id="2840864"/>
    <lineage>
        <taxon>Bacteria</taxon>
        <taxon>Bacillati</taxon>
        <taxon>Bacillota</taxon>
        <taxon>Clostridia</taxon>
        <taxon>Lachnospirales</taxon>
        <taxon>Lachnospiraceae</taxon>
        <taxon>Lachnospiraceae incertae sedis</taxon>
        <taxon>Candidatus Merdiplasma</taxon>
    </lineage>
</organism>
<evidence type="ECO:0000256" key="10">
    <source>
        <dbReference type="ARBA" id="ARBA00034269"/>
    </source>
</evidence>
<keyword evidence="3" id="KW-0813">Transport</keyword>
<keyword evidence="4" id="KW-1003">Cell membrane</keyword>
<dbReference type="GO" id="GO:0050897">
    <property type="term" value="F:cobalt ion binding"/>
    <property type="evidence" value="ECO:0007669"/>
    <property type="project" value="TreeGrafter"/>
</dbReference>
<reference evidence="13" key="2">
    <citation type="journal article" date="2021" name="PeerJ">
        <title>Extensive microbial diversity within the chicken gut microbiome revealed by metagenomics and culture.</title>
        <authorList>
            <person name="Gilroy R."/>
            <person name="Ravi A."/>
            <person name="Getino M."/>
            <person name="Pursley I."/>
            <person name="Horton D.L."/>
            <person name="Alikhan N.F."/>
            <person name="Baker D."/>
            <person name="Gharbi K."/>
            <person name="Hall N."/>
            <person name="Watson M."/>
            <person name="Adriaenssens E.M."/>
            <person name="Foster-Nyarko E."/>
            <person name="Jarju S."/>
            <person name="Secka A."/>
            <person name="Antonio M."/>
            <person name="Oren A."/>
            <person name="Chaudhuri R.R."/>
            <person name="La Ragione R."/>
            <person name="Hildebrand F."/>
            <person name="Pallen M.J."/>
        </authorList>
    </citation>
    <scope>NUCLEOTIDE SEQUENCE</scope>
    <source>
        <strain evidence="13">ChiBcec6-7307</strain>
    </source>
</reference>
<dbReference type="Gene3D" id="1.20.58.340">
    <property type="entry name" value="Magnesium transport protein CorA, transmembrane region"/>
    <property type="match status" value="2"/>
</dbReference>
<dbReference type="SUPFAM" id="SSF144083">
    <property type="entry name" value="Magnesium transport protein CorA, transmembrane region"/>
    <property type="match status" value="1"/>
</dbReference>
<feature type="transmembrane region" description="Helical" evidence="12">
    <location>
        <begin position="274"/>
        <end position="293"/>
    </location>
</feature>
<evidence type="ECO:0000256" key="2">
    <source>
        <dbReference type="ARBA" id="ARBA00009765"/>
    </source>
</evidence>
<keyword evidence="6" id="KW-0460">Magnesium</keyword>
<dbReference type="Pfam" id="PF01544">
    <property type="entry name" value="CorA"/>
    <property type="match status" value="1"/>
</dbReference>
<dbReference type="AlphaFoldDB" id="A0A9D1P0F7"/>
<dbReference type="EMBL" id="DVOS01000055">
    <property type="protein sequence ID" value="HIV23524.1"/>
    <property type="molecule type" value="Genomic_DNA"/>
</dbReference>
<dbReference type="InterPro" id="IPR045861">
    <property type="entry name" value="CorA_cytoplasmic_dom"/>
</dbReference>
<dbReference type="GO" id="GO:0000287">
    <property type="term" value="F:magnesium ion binding"/>
    <property type="evidence" value="ECO:0007669"/>
    <property type="project" value="TreeGrafter"/>
</dbReference>
<comment type="similarity">
    <text evidence="2">Belongs to the CorA metal ion transporter (MIT) (TC 1.A.35) family.</text>
</comment>
<dbReference type="SUPFAM" id="SSF143865">
    <property type="entry name" value="CorA soluble domain-like"/>
    <property type="match status" value="1"/>
</dbReference>
<dbReference type="FunFam" id="1.20.58.340:FF:000004">
    <property type="entry name" value="Magnesium transport protein CorA"/>
    <property type="match status" value="1"/>
</dbReference>
<dbReference type="CDD" id="cd12826">
    <property type="entry name" value="EcCorA_ZntB-like_u1"/>
    <property type="match status" value="1"/>
</dbReference>
<dbReference type="PANTHER" id="PTHR46494:SF1">
    <property type="entry name" value="CORA FAMILY METAL ION TRANSPORTER (EUROFUNG)"/>
    <property type="match status" value="1"/>
</dbReference>
<feature type="transmembrane region" description="Helical" evidence="12">
    <location>
        <begin position="242"/>
        <end position="262"/>
    </location>
</feature>
<dbReference type="Proteomes" id="UP000886889">
    <property type="component" value="Unassembled WGS sequence"/>
</dbReference>
<evidence type="ECO:0000313" key="14">
    <source>
        <dbReference type="Proteomes" id="UP000886889"/>
    </source>
</evidence>
<keyword evidence="9 12" id="KW-0472">Membrane</keyword>
<dbReference type="PANTHER" id="PTHR46494">
    <property type="entry name" value="CORA FAMILY METAL ION TRANSPORTER (EUROFUNG)"/>
    <property type="match status" value="1"/>
</dbReference>
<evidence type="ECO:0000256" key="12">
    <source>
        <dbReference type="SAM" id="Phobius"/>
    </source>
</evidence>
<evidence type="ECO:0000256" key="6">
    <source>
        <dbReference type="ARBA" id="ARBA00022842"/>
    </source>
</evidence>
<dbReference type="InterPro" id="IPR002523">
    <property type="entry name" value="MgTranspt_CorA/ZnTranspt_ZntB"/>
</dbReference>
<keyword evidence="8" id="KW-0406">Ion transport</keyword>
<comment type="subcellular location">
    <subcellularLocation>
        <location evidence="1">Cell membrane</location>
        <topology evidence="1">Multi-pass membrane protein</topology>
    </subcellularLocation>
</comment>
<name>A0A9D1P0F7_9FIRM</name>
<comment type="function">
    <text evidence="11">Mediates influx of magnesium ions. Alternates between open and closed states. Activated by low cytoplasmic Mg(2+) levels. Inactive when cytoplasmic Mg(2+) levels are high.</text>
</comment>
<keyword evidence="5 12" id="KW-0812">Transmembrane</keyword>
<evidence type="ECO:0000256" key="5">
    <source>
        <dbReference type="ARBA" id="ARBA00022692"/>
    </source>
</evidence>
<dbReference type="InterPro" id="IPR045863">
    <property type="entry name" value="CorA_TM1_TM2"/>
</dbReference>
<keyword evidence="7 12" id="KW-1133">Transmembrane helix</keyword>
<evidence type="ECO:0000256" key="11">
    <source>
        <dbReference type="ARBA" id="ARBA00045497"/>
    </source>
</evidence>
<accession>A0A9D1P0F7</accession>
<evidence type="ECO:0000256" key="7">
    <source>
        <dbReference type="ARBA" id="ARBA00022989"/>
    </source>
</evidence>
<evidence type="ECO:0000256" key="4">
    <source>
        <dbReference type="ARBA" id="ARBA00022475"/>
    </source>
</evidence>